<keyword evidence="8" id="KW-0812">Transmembrane</keyword>
<dbReference type="InterPro" id="IPR001865">
    <property type="entry name" value="Ribosomal_uS2"/>
</dbReference>
<keyword evidence="4 6" id="KW-0689">Ribosomal protein</keyword>
<dbReference type="SUPFAM" id="SSF52313">
    <property type="entry name" value="Ribosomal protein S2"/>
    <property type="match status" value="1"/>
</dbReference>
<evidence type="ECO:0000256" key="3">
    <source>
        <dbReference type="ARBA" id="ARBA00022490"/>
    </source>
</evidence>
<dbReference type="CDD" id="cd01425">
    <property type="entry name" value="RPS2"/>
    <property type="match status" value="1"/>
</dbReference>
<dbReference type="GO" id="GO:0003735">
    <property type="term" value="F:structural constituent of ribosome"/>
    <property type="evidence" value="ECO:0007669"/>
    <property type="project" value="UniProtKB-UniRule"/>
</dbReference>
<comment type="function">
    <text evidence="6">Required for the assembly and/or stability of the 40S ribosomal subunit. Required for the processing of the 20S rRNA-precursor to mature 18S rRNA in a late step of the maturation of 40S ribosomal subunits.</text>
</comment>
<dbReference type="InterPro" id="IPR018130">
    <property type="entry name" value="Ribosomal_uS2_CS"/>
</dbReference>
<dbReference type="NCBIfam" id="TIGR01012">
    <property type="entry name" value="uS2_euk_arch"/>
    <property type="match status" value="1"/>
</dbReference>
<dbReference type="Proteomes" id="UP000186817">
    <property type="component" value="Unassembled WGS sequence"/>
</dbReference>
<evidence type="ECO:0000256" key="5">
    <source>
        <dbReference type="ARBA" id="ARBA00023274"/>
    </source>
</evidence>
<feature type="region of interest" description="Disordered" evidence="7">
    <location>
        <begin position="337"/>
        <end position="363"/>
    </location>
</feature>
<comment type="subcellular location">
    <subcellularLocation>
        <location evidence="1 6">Cytoplasm</location>
    </subcellularLocation>
</comment>
<dbReference type="InterPro" id="IPR027498">
    <property type="entry name" value="Ribosomal_uS2_euk"/>
</dbReference>
<dbReference type="PANTHER" id="PTHR11489">
    <property type="entry name" value="40S RIBOSOMAL PROTEIN SA"/>
    <property type="match status" value="1"/>
</dbReference>
<reference evidence="10 11" key="1">
    <citation type="submission" date="2016-02" db="EMBL/GenBank/DDBJ databases">
        <title>Genome analysis of coral dinoflagellate symbionts highlights evolutionary adaptations to a symbiotic lifestyle.</title>
        <authorList>
            <person name="Aranda M."/>
            <person name="Li Y."/>
            <person name="Liew Y.J."/>
            <person name="Baumgarten S."/>
            <person name="Simakov O."/>
            <person name="Wilson M."/>
            <person name="Piel J."/>
            <person name="Ashoor H."/>
            <person name="Bougouffa S."/>
            <person name="Bajic V.B."/>
            <person name="Ryu T."/>
            <person name="Ravasi T."/>
            <person name="Bayer T."/>
            <person name="Micklem G."/>
            <person name="Kim H."/>
            <person name="Bhak J."/>
            <person name="Lajeunesse T.C."/>
            <person name="Voolstra C.R."/>
        </authorList>
    </citation>
    <scope>NUCLEOTIDE SEQUENCE [LARGE SCALE GENOMIC DNA]</scope>
    <source>
        <strain evidence="10 11">CCMP2467</strain>
    </source>
</reference>
<protein>
    <recommendedName>
        <fullName evidence="6">Small ribosomal subunit protein uS2</fullName>
    </recommendedName>
</protein>
<evidence type="ECO:0000256" key="1">
    <source>
        <dbReference type="ARBA" id="ARBA00004496"/>
    </source>
</evidence>
<evidence type="ECO:0000256" key="8">
    <source>
        <dbReference type="SAM" id="Phobius"/>
    </source>
</evidence>
<feature type="domain" description="Methyltransferase FkbM" evidence="9">
    <location>
        <begin position="775"/>
        <end position="959"/>
    </location>
</feature>
<dbReference type="InterPro" id="IPR005707">
    <property type="entry name" value="Ribosomal_uS2_euk/arc"/>
</dbReference>
<dbReference type="InterPro" id="IPR006342">
    <property type="entry name" value="FkbM_mtfrase"/>
</dbReference>
<evidence type="ECO:0000259" key="9">
    <source>
        <dbReference type="Pfam" id="PF05050"/>
    </source>
</evidence>
<evidence type="ECO:0000256" key="2">
    <source>
        <dbReference type="ARBA" id="ARBA00006242"/>
    </source>
</evidence>
<evidence type="ECO:0000256" key="4">
    <source>
        <dbReference type="ARBA" id="ARBA00022980"/>
    </source>
</evidence>
<dbReference type="InterPro" id="IPR023591">
    <property type="entry name" value="Ribosomal_uS2_flav_dom_sf"/>
</dbReference>
<comment type="caution">
    <text evidence="10">The sequence shown here is derived from an EMBL/GenBank/DDBJ whole genome shotgun (WGS) entry which is preliminary data.</text>
</comment>
<dbReference type="HAMAP" id="MF_03015">
    <property type="entry name" value="Ribosomal_S2_euk"/>
    <property type="match status" value="1"/>
</dbReference>
<comment type="similarity">
    <text evidence="2 6">Belongs to the universal ribosomal protein uS2 family.</text>
</comment>
<gene>
    <name evidence="10" type="ORF">AK812_SmicGene9717</name>
</gene>
<evidence type="ECO:0000256" key="6">
    <source>
        <dbReference type="HAMAP-Rule" id="MF_03015"/>
    </source>
</evidence>
<dbReference type="Pfam" id="PF00318">
    <property type="entry name" value="Ribosomal_S2"/>
    <property type="match status" value="2"/>
</dbReference>
<dbReference type="GO" id="GO:0000028">
    <property type="term" value="P:ribosomal small subunit assembly"/>
    <property type="evidence" value="ECO:0007669"/>
    <property type="project" value="UniProtKB-UniRule"/>
</dbReference>
<dbReference type="Gene3D" id="3.40.50.10490">
    <property type="entry name" value="Glucose-6-phosphate isomerase like protein, domain 1"/>
    <property type="match status" value="1"/>
</dbReference>
<proteinExistence type="inferred from homology"/>
<dbReference type="OrthoDB" id="414863at2759"/>
<evidence type="ECO:0000313" key="10">
    <source>
        <dbReference type="EMBL" id="OLQ06970.1"/>
    </source>
</evidence>
<dbReference type="PRINTS" id="PR00395">
    <property type="entry name" value="RIBOSOMALS2"/>
</dbReference>
<dbReference type="FunFam" id="3.40.50.10490:FF:000012">
    <property type="entry name" value="40S ribosomal protein SA"/>
    <property type="match status" value="1"/>
</dbReference>
<evidence type="ECO:0000256" key="7">
    <source>
        <dbReference type="SAM" id="MobiDB-lite"/>
    </source>
</evidence>
<dbReference type="PROSITE" id="PS00962">
    <property type="entry name" value="RIBOSOMAL_S2_1"/>
    <property type="match status" value="1"/>
</dbReference>
<dbReference type="EMBL" id="LSRX01000149">
    <property type="protein sequence ID" value="OLQ06970.1"/>
    <property type="molecule type" value="Genomic_DNA"/>
</dbReference>
<organism evidence="10 11">
    <name type="scientific">Symbiodinium microadriaticum</name>
    <name type="common">Dinoflagellate</name>
    <name type="synonym">Zooxanthella microadriatica</name>
    <dbReference type="NCBI Taxonomy" id="2951"/>
    <lineage>
        <taxon>Eukaryota</taxon>
        <taxon>Sar</taxon>
        <taxon>Alveolata</taxon>
        <taxon>Dinophyceae</taxon>
        <taxon>Suessiales</taxon>
        <taxon>Symbiodiniaceae</taxon>
        <taxon>Symbiodinium</taxon>
    </lineage>
</organism>
<comment type="subunit">
    <text evidence="6">Component of the small ribosomal subunit. Mature ribosomes consist of a small (40S) and a large (60S) subunit. The 40S subunit contains about 33 different proteins and 1 molecule of RNA (18S). The 60S subunit contains about 49 different proteins and 3 molecules of RNA (25S, 5.8S and 5S). Interacts with ribosomal protein S21.</text>
</comment>
<dbReference type="GO" id="GO:0022627">
    <property type="term" value="C:cytosolic small ribosomal subunit"/>
    <property type="evidence" value="ECO:0007669"/>
    <property type="project" value="UniProtKB-UniRule"/>
</dbReference>
<dbReference type="GO" id="GO:0006412">
    <property type="term" value="P:translation"/>
    <property type="evidence" value="ECO:0007669"/>
    <property type="project" value="UniProtKB-UniRule"/>
</dbReference>
<keyword evidence="5 6" id="KW-0687">Ribonucleoprotein</keyword>
<feature type="compositionally biased region" description="Low complexity" evidence="7">
    <location>
        <begin position="338"/>
        <end position="356"/>
    </location>
</feature>
<accession>A0A1Q9EHS0</accession>
<keyword evidence="8" id="KW-1133">Transmembrane helix</keyword>
<evidence type="ECO:0000313" key="11">
    <source>
        <dbReference type="Proteomes" id="UP000186817"/>
    </source>
</evidence>
<dbReference type="Pfam" id="PF05050">
    <property type="entry name" value="Methyltransf_21"/>
    <property type="match status" value="1"/>
</dbReference>
<keyword evidence="3 6" id="KW-0963">Cytoplasm</keyword>
<keyword evidence="8" id="KW-0472">Membrane</keyword>
<dbReference type="AlphaFoldDB" id="A0A1Q9EHS0"/>
<feature type="transmembrane region" description="Helical" evidence="8">
    <location>
        <begin position="6"/>
        <end position="25"/>
    </location>
</feature>
<sequence length="1000" mass="111121">MFATLLGMAAAVAIVKSPIVIFLVLRSTARPKRELQAAEGKSKVPGIRGMDRLRTEDCAQAVEKGDASKDMENRFRMDYWTMPLRQLSVKTECRQDSFKLQFPSIADGDVLTVLKKSLQSDPRALSFARNEMATTKEEDVQMMLVCKTHLGTRNVDFRMKRYVFRRTVDGIHIIHLGKTWEKLMVAARMIVAIENPQDIIVASQRPYGSRAVLKFSQYTGANPLAGRWTPGTLTNQITQKYLEPRLLIVTDPRTDNQAIKEAAYASIPVIALCDTDSPLENVDVAIPANNKGKESIALLYWLLAREVLYLRGSMPRTQPWDVMVDSFFWRDPEEIMQQEEPAAPQQEWAAPAQAWEGAGGGGNWDDMTNAAAGDASWDAPTGGGDDWSASLLEEARMSWHGGFVSSGLVALLAILASRCLFEGHGSFASVYVPEQQGLFGNTTLLEIVEAAKARPGQKQQCSDARPRVVVTLSTFEGRLGNLKMALQSLAVQSCTPDAIYVFVSQNPFTKSQLAGGNDGDGILGDDAFWEDIAKIHSSIIVKHISDDWGPATKLLAALQVETDPSTWLITVDDDTKYHVDTVLALVLAAMNLPWNSSPAFWCEEAWADGYRSLKKRTMNRGEEGTVHGWCGGFAGVLFKRFMLGDHVFNFSRAPVGCRSHDDVWWGGHLLSAGNTPYLIDPGFFSVEWSPTSSSERQRLSVHVLDGMARTSGSDLQSECASWFAALRGVHLDGFEDDDVFRHPEATSQNAQDLSILKQFFSSKKGMRPSGTFVELGALDGIAHSNTNFFEAALGWSGALAEPSHYANELRKNRPGSFALHGAICGKSGLRNFVDADWPGVSGFEDALDPALLEDMKQGRTWFNITIHQLKCHTLQEFLDLAKLRHVDYMSVDTEGSEMEILGTFPFDQYQIDTIQVESKWNSCIVIRDGFMSRADVWNYWCYHQEGPQKLIQLMTSKGYSLARTHVVSLSDGLIRTSMHHLWRPFHITGEMTVDLVFRLG</sequence>
<keyword evidence="11" id="KW-1185">Reference proteome</keyword>
<name>A0A1Q9EHS0_SYMMI</name>